<dbReference type="STRING" id="568069.A0A1J1IQ39"/>
<organism evidence="4 5">
    <name type="scientific">Clunio marinus</name>
    <dbReference type="NCBI Taxonomy" id="568069"/>
    <lineage>
        <taxon>Eukaryota</taxon>
        <taxon>Metazoa</taxon>
        <taxon>Ecdysozoa</taxon>
        <taxon>Arthropoda</taxon>
        <taxon>Hexapoda</taxon>
        <taxon>Insecta</taxon>
        <taxon>Pterygota</taxon>
        <taxon>Neoptera</taxon>
        <taxon>Endopterygota</taxon>
        <taxon>Diptera</taxon>
        <taxon>Nematocera</taxon>
        <taxon>Chironomoidea</taxon>
        <taxon>Chironomidae</taxon>
        <taxon>Clunio</taxon>
    </lineage>
</organism>
<name>A0A1J1IQ39_9DIPT</name>
<feature type="region of interest" description="Disordered" evidence="3">
    <location>
        <begin position="122"/>
        <end position="141"/>
    </location>
</feature>
<feature type="compositionally biased region" description="Acidic residues" evidence="3">
    <location>
        <begin position="252"/>
        <end position="276"/>
    </location>
</feature>
<dbReference type="EMBL" id="CVRI01000056">
    <property type="protein sequence ID" value="CRL01652.1"/>
    <property type="molecule type" value="Genomic_DNA"/>
</dbReference>
<evidence type="ECO:0000256" key="3">
    <source>
        <dbReference type="SAM" id="MobiDB-lite"/>
    </source>
</evidence>
<feature type="compositionally biased region" description="Low complexity" evidence="3">
    <location>
        <begin position="239"/>
        <end position="250"/>
    </location>
</feature>
<dbReference type="Gene3D" id="2.80.10.50">
    <property type="match status" value="1"/>
</dbReference>
<dbReference type="PANTHER" id="PTHR11486">
    <property type="entry name" value="FIBROBLAST GROWTH FACTOR"/>
    <property type="match status" value="1"/>
</dbReference>
<dbReference type="OrthoDB" id="5987799at2759"/>
<feature type="region of interest" description="Disordered" evidence="3">
    <location>
        <begin position="153"/>
        <end position="276"/>
    </location>
</feature>
<dbReference type="Proteomes" id="UP000183832">
    <property type="component" value="Unassembled WGS sequence"/>
</dbReference>
<feature type="compositionally biased region" description="Polar residues" evidence="3">
    <location>
        <begin position="153"/>
        <end position="187"/>
    </location>
</feature>
<evidence type="ECO:0000256" key="1">
    <source>
        <dbReference type="ARBA" id="ARBA00007936"/>
    </source>
</evidence>
<proteinExistence type="inferred from homology"/>
<gene>
    <name evidence="4" type="ORF">CLUMA_CG014875</name>
</gene>
<dbReference type="InterPro" id="IPR008996">
    <property type="entry name" value="IL1/FGF"/>
</dbReference>
<protein>
    <recommendedName>
        <fullName evidence="2">Fibroblast growth factor</fullName>
        <shortName evidence="2">FGF</shortName>
    </recommendedName>
</protein>
<accession>A0A1J1IQ39</accession>
<evidence type="ECO:0000256" key="2">
    <source>
        <dbReference type="RuleBase" id="RU049442"/>
    </source>
</evidence>
<comment type="similarity">
    <text evidence="1 2">Belongs to the heparin-binding growth factors family.</text>
</comment>
<dbReference type="InterPro" id="IPR002209">
    <property type="entry name" value="Fibroblast_GF_fam"/>
</dbReference>
<keyword evidence="5" id="KW-1185">Reference proteome</keyword>
<evidence type="ECO:0000313" key="5">
    <source>
        <dbReference type="Proteomes" id="UP000183832"/>
    </source>
</evidence>
<feature type="compositionally biased region" description="Basic residues" evidence="3">
    <location>
        <begin position="229"/>
        <end position="238"/>
    </location>
</feature>
<dbReference type="GO" id="GO:0008083">
    <property type="term" value="F:growth factor activity"/>
    <property type="evidence" value="ECO:0007669"/>
    <property type="project" value="InterPro"/>
</dbReference>
<dbReference type="PROSITE" id="PS00247">
    <property type="entry name" value="HBGF_FGF"/>
    <property type="match status" value="1"/>
</dbReference>
<dbReference type="SMART" id="SM00442">
    <property type="entry name" value="FGF"/>
    <property type="match status" value="1"/>
</dbReference>
<feature type="compositionally biased region" description="Basic residues" evidence="3">
    <location>
        <begin position="130"/>
        <end position="140"/>
    </location>
</feature>
<reference evidence="4 5" key="1">
    <citation type="submission" date="2015-04" db="EMBL/GenBank/DDBJ databases">
        <authorList>
            <person name="Syromyatnikov M.Y."/>
            <person name="Popov V.N."/>
        </authorList>
    </citation>
    <scope>NUCLEOTIDE SEQUENCE [LARGE SCALE GENOMIC DNA]</scope>
</reference>
<evidence type="ECO:0000313" key="4">
    <source>
        <dbReference type="EMBL" id="CRL01652.1"/>
    </source>
</evidence>
<feature type="compositionally biased region" description="Low complexity" evidence="3">
    <location>
        <begin position="212"/>
        <end position="228"/>
    </location>
</feature>
<dbReference type="Pfam" id="PF00167">
    <property type="entry name" value="FGF"/>
    <property type="match status" value="1"/>
</dbReference>
<dbReference type="AlphaFoldDB" id="A0A1J1IQ39"/>
<dbReference type="SUPFAM" id="SSF50353">
    <property type="entry name" value="Cytokine"/>
    <property type="match status" value="1"/>
</dbReference>
<sequence length="299" mass="33669">MNSCGAIYGSAEFTDDCVFNESMEQHHYNTYSSTYHSNAKRKLYLGLNRHGQPRKIQLPATRPLGKLSIYTKTLTKTVAQAQVEALIARLFGPNRVKHGLKQLCDTGNVLQNIIAKGLKAKPKCNSSVKPNRKKKRKRKCRIDEPEGVECLKETSSSISQYHNNTKPNNSINIFNNKRKSTSGNQNQHQRKCITNDDCGSQKGNRKKPPFIKKNNQIKFSSSSNSNSNHKPKSRKKLTKTSTKSTTTTSTPDDIDQDVDKDEAFTSDELEDEDYDDVNLSAAGHSINLIDDHMIDDYNN</sequence>
<dbReference type="CDD" id="cd23311">
    <property type="entry name" value="beta-trefoil_FGF_Bnl-like"/>
    <property type="match status" value="1"/>
</dbReference>